<feature type="compositionally biased region" description="Polar residues" evidence="1">
    <location>
        <begin position="7"/>
        <end position="16"/>
    </location>
</feature>
<evidence type="ECO:0000313" key="2">
    <source>
        <dbReference type="EMBL" id="KAK5081669.1"/>
    </source>
</evidence>
<accession>A0AAN7SU84</accession>
<reference evidence="2 3" key="1">
    <citation type="submission" date="2023-08" db="EMBL/GenBank/DDBJ databases">
        <title>Black Yeasts Isolated from many extreme environments.</title>
        <authorList>
            <person name="Coleine C."/>
            <person name="Stajich J.E."/>
            <person name="Selbmann L."/>
        </authorList>
    </citation>
    <scope>NUCLEOTIDE SEQUENCE [LARGE SCALE GENOMIC DNA]</scope>
    <source>
        <strain evidence="2 3">CCFEE 5910</strain>
    </source>
</reference>
<proteinExistence type="predicted"/>
<keyword evidence="3" id="KW-1185">Reference proteome</keyword>
<evidence type="ECO:0000313" key="3">
    <source>
        <dbReference type="Proteomes" id="UP001309876"/>
    </source>
</evidence>
<sequence>MAGLQDGPNQYSSQAQLVMPPPAQGGARSAPTSAIGSPNVSPPHSFAQHAMSIPSTLSPYARHEDRTKIMDINMLATAASQIERTEHDHVSISFAGESRRRTQGQKIKAKLTTFYRPVIAHFFARVYFADTRSHATGDPWSFATTTPCTWQ</sequence>
<feature type="compositionally biased region" description="Polar residues" evidence="1">
    <location>
        <begin position="30"/>
        <end position="39"/>
    </location>
</feature>
<organism evidence="2 3">
    <name type="scientific">Lithohypha guttulata</name>
    <dbReference type="NCBI Taxonomy" id="1690604"/>
    <lineage>
        <taxon>Eukaryota</taxon>
        <taxon>Fungi</taxon>
        <taxon>Dikarya</taxon>
        <taxon>Ascomycota</taxon>
        <taxon>Pezizomycotina</taxon>
        <taxon>Eurotiomycetes</taxon>
        <taxon>Chaetothyriomycetidae</taxon>
        <taxon>Chaetothyriales</taxon>
        <taxon>Trichomeriaceae</taxon>
        <taxon>Lithohypha</taxon>
    </lineage>
</organism>
<evidence type="ECO:0000256" key="1">
    <source>
        <dbReference type="SAM" id="MobiDB-lite"/>
    </source>
</evidence>
<dbReference type="Proteomes" id="UP001309876">
    <property type="component" value="Unassembled WGS sequence"/>
</dbReference>
<dbReference type="EMBL" id="JAVRRJ010000009">
    <property type="protein sequence ID" value="KAK5081669.1"/>
    <property type="molecule type" value="Genomic_DNA"/>
</dbReference>
<name>A0AAN7SU84_9EURO</name>
<protein>
    <submittedName>
        <fullName evidence="2">Uncharacterized protein</fullName>
    </submittedName>
</protein>
<feature type="region of interest" description="Disordered" evidence="1">
    <location>
        <begin position="1"/>
        <end position="47"/>
    </location>
</feature>
<gene>
    <name evidence="2" type="ORF">LTR05_007802</name>
</gene>
<dbReference type="AlphaFoldDB" id="A0AAN7SU84"/>
<comment type="caution">
    <text evidence="2">The sequence shown here is derived from an EMBL/GenBank/DDBJ whole genome shotgun (WGS) entry which is preliminary data.</text>
</comment>